<feature type="transmembrane region" description="Helical" evidence="1">
    <location>
        <begin position="114"/>
        <end position="136"/>
    </location>
</feature>
<keyword evidence="1" id="KW-0812">Transmembrane</keyword>
<dbReference type="AlphaFoldDB" id="A0A9P3GMU7"/>
<feature type="transmembrane region" description="Helical" evidence="1">
    <location>
        <begin position="157"/>
        <end position="178"/>
    </location>
</feature>
<dbReference type="InterPro" id="IPR045340">
    <property type="entry name" value="DUF6533"/>
</dbReference>
<organism evidence="3 4">
    <name type="scientific">Phanerochaete sordida</name>
    <dbReference type="NCBI Taxonomy" id="48140"/>
    <lineage>
        <taxon>Eukaryota</taxon>
        <taxon>Fungi</taxon>
        <taxon>Dikarya</taxon>
        <taxon>Basidiomycota</taxon>
        <taxon>Agaricomycotina</taxon>
        <taxon>Agaricomycetes</taxon>
        <taxon>Polyporales</taxon>
        <taxon>Phanerochaetaceae</taxon>
        <taxon>Phanerochaete</taxon>
    </lineage>
</organism>
<gene>
    <name evidence="3" type="ORF">PsYK624_125550</name>
</gene>
<proteinExistence type="predicted"/>
<evidence type="ECO:0000259" key="2">
    <source>
        <dbReference type="Pfam" id="PF20151"/>
    </source>
</evidence>
<dbReference type="Pfam" id="PF20151">
    <property type="entry name" value="DUF6533"/>
    <property type="match status" value="1"/>
</dbReference>
<evidence type="ECO:0000313" key="3">
    <source>
        <dbReference type="EMBL" id="GJE96360.1"/>
    </source>
</evidence>
<keyword evidence="1" id="KW-1133">Transmembrane helix</keyword>
<protein>
    <recommendedName>
        <fullName evidence="2">DUF6533 domain-containing protein</fullName>
    </recommendedName>
</protein>
<feature type="transmembrane region" description="Helical" evidence="1">
    <location>
        <begin position="12"/>
        <end position="31"/>
    </location>
</feature>
<comment type="caution">
    <text evidence="3">The sequence shown here is derived from an EMBL/GenBank/DDBJ whole genome shotgun (WGS) entry which is preliminary data.</text>
</comment>
<dbReference type="OrthoDB" id="2804471at2759"/>
<evidence type="ECO:0000256" key="1">
    <source>
        <dbReference type="SAM" id="Phobius"/>
    </source>
</evidence>
<keyword evidence="4" id="KW-1185">Reference proteome</keyword>
<reference evidence="3 4" key="1">
    <citation type="submission" date="2021-08" db="EMBL/GenBank/DDBJ databases">
        <title>Draft Genome Sequence of Phanerochaete sordida strain YK-624.</title>
        <authorList>
            <person name="Mori T."/>
            <person name="Dohra H."/>
            <person name="Suzuki T."/>
            <person name="Kawagishi H."/>
            <person name="Hirai H."/>
        </authorList>
    </citation>
    <scope>NUCLEOTIDE SEQUENCE [LARGE SCALE GENOMIC DNA]</scope>
    <source>
        <strain evidence="3 4">YK-624</strain>
    </source>
</reference>
<feature type="domain" description="DUF6533" evidence="2">
    <location>
        <begin position="17"/>
        <end position="62"/>
    </location>
</feature>
<dbReference type="EMBL" id="BPQB01000058">
    <property type="protein sequence ID" value="GJE96360.1"/>
    <property type="molecule type" value="Genomic_DNA"/>
</dbReference>
<feature type="transmembrane region" description="Helical" evidence="1">
    <location>
        <begin position="51"/>
        <end position="74"/>
    </location>
</feature>
<name>A0A9P3GMU7_9APHY</name>
<dbReference type="Proteomes" id="UP000703269">
    <property type="component" value="Unassembled WGS sequence"/>
</dbReference>
<evidence type="ECO:0000313" key="4">
    <source>
        <dbReference type="Proteomes" id="UP000703269"/>
    </source>
</evidence>
<sequence length="246" mass="27511">MSQLSAADAQTILVSNYVAISQLALCVYEYAMTFDQEIAAVWRRKRTAASLLLLSSRWIMILGQAVIFTPGISWTSCRASFILQDFTFAGGQVVMTLFSALRVHAILLQDRGTYAIPMIVVILGTVPLATNLFGWIRSEIEYVRNLRMKQSQGASSIVLLLTRISAIALDAIVLAATWTKSFQHFREMRRVNLKSSVTNVLLRDGTLYFASLLAINIIQILTFSNNLFFVTPSNRAKILKVLTMYT</sequence>
<feature type="transmembrane region" description="Helical" evidence="1">
    <location>
        <begin position="207"/>
        <end position="230"/>
    </location>
</feature>
<keyword evidence="1" id="KW-0472">Membrane</keyword>
<accession>A0A9P3GMU7</accession>